<name>F2PPP7_TRIEC</name>
<reference evidence="3" key="1">
    <citation type="journal article" date="2012" name="MBio">
        <title>Comparative genome analysis of Trichophyton rubrum and related dermatophytes reveals candidate genes involved in infection.</title>
        <authorList>
            <person name="Martinez D.A."/>
            <person name="Oliver B.G."/>
            <person name="Graeser Y."/>
            <person name="Goldberg J.M."/>
            <person name="Li W."/>
            <person name="Martinez-Rossi N.M."/>
            <person name="Monod M."/>
            <person name="Shelest E."/>
            <person name="Barton R.C."/>
            <person name="Birch E."/>
            <person name="Brakhage A.A."/>
            <person name="Chen Z."/>
            <person name="Gurr S.J."/>
            <person name="Heiman D."/>
            <person name="Heitman J."/>
            <person name="Kosti I."/>
            <person name="Rossi A."/>
            <person name="Saif S."/>
            <person name="Samalova M."/>
            <person name="Saunders C.W."/>
            <person name="Shea T."/>
            <person name="Summerbell R.C."/>
            <person name="Xu J."/>
            <person name="Young S."/>
            <person name="Zeng Q."/>
            <person name="Birren B.W."/>
            <person name="Cuomo C.A."/>
            <person name="White T.C."/>
        </authorList>
    </citation>
    <scope>NUCLEOTIDE SEQUENCE [LARGE SCALE GENOMIC DNA]</scope>
    <source>
        <strain evidence="3">ATCC MYA-4606 / CBS 127.97</strain>
    </source>
</reference>
<dbReference type="HOGENOM" id="CLU_2322013_0_0_1"/>
<sequence length="99" mass="11039">MCDAANPLAPQTSEQRGFLCREFVGKLGIPDSIIFGYRKNRYHLQFWRKPTRSEELIGGTHFQPRAWVPYHGGKVVPLATPSEDNLGGESVPARPSSLT</sequence>
<organism evidence="2 3">
    <name type="scientific">Trichophyton equinum (strain ATCC MYA-4606 / CBS 127.97)</name>
    <name type="common">Horse ringworm fungus</name>
    <dbReference type="NCBI Taxonomy" id="559882"/>
    <lineage>
        <taxon>Eukaryota</taxon>
        <taxon>Fungi</taxon>
        <taxon>Dikarya</taxon>
        <taxon>Ascomycota</taxon>
        <taxon>Pezizomycotina</taxon>
        <taxon>Eurotiomycetes</taxon>
        <taxon>Eurotiomycetidae</taxon>
        <taxon>Onygenales</taxon>
        <taxon>Arthrodermataceae</taxon>
        <taxon>Trichophyton</taxon>
    </lineage>
</organism>
<feature type="region of interest" description="Disordered" evidence="1">
    <location>
        <begin position="79"/>
        <end position="99"/>
    </location>
</feature>
<evidence type="ECO:0000313" key="3">
    <source>
        <dbReference type="Proteomes" id="UP000009169"/>
    </source>
</evidence>
<proteinExistence type="predicted"/>
<accession>F2PPP7</accession>
<evidence type="ECO:0000256" key="1">
    <source>
        <dbReference type="SAM" id="MobiDB-lite"/>
    </source>
</evidence>
<gene>
    <name evidence="2" type="ORF">TEQG_02899</name>
</gene>
<evidence type="ECO:0000313" key="2">
    <source>
        <dbReference type="EMBL" id="EGE03865.1"/>
    </source>
</evidence>
<dbReference type="EMBL" id="DS995729">
    <property type="protein sequence ID" value="EGE03865.1"/>
    <property type="molecule type" value="Genomic_DNA"/>
</dbReference>
<dbReference type="Proteomes" id="UP000009169">
    <property type="component" value="Unassembled WGS sequence"/>
</dbReference>
<dbReference type="AlphaFoldDB" id="F2PPP7"/>
<protein>
    <submittedName>
        <fullName evidence="2">Uncharacterized protein</fullName>
    </submittedName>
</protein>
<keyword evidence="3" id="KW-1185">Reference proteome</keyword>
<dbReference type="VEuPathDB" id="FungiDB:TEQG_02899"/>